<feature type="compositionally biased region" description="Basic and acidic residues" evidence="1">
    <location>
        <begin position="287"/>
        <end position="298"/>
    </location>
</feature>
<keyword evidence="3" id="KW-1185">Reference proteome</keyword>
<feature type="compositionally biased region" description="Basic and acidic residues" evidence="1">
    <location>
        <begin position="179"/>
        <end position="202"/>
    </location>
</feature>
<dbReference type="VEuPathDB" id="FungiDB:yc1106_07918"/>
<feature type="region of interest" description="Disordered" evidence="1">
    <location>
        <begin position="1"/>
        <end position="223"/>
    </location>
</feature>
<feature type="compositionally biased region" description="Basic residues" evidence="1">
    <location>
        <begin position="203"/>
        <end position="214"/>
    </location>
</feature>
<sequence length="307" mass="34612">MAAQEYYLGTQAAQELQGSQPPNPYQSQTSKPPQYHQPYGAPSYANTPPPSYSVQPQPPPALSHQRSHGYFPHQTYPEKPPQSQTMTAPYPQTPPAGYNPSAQPMPQAQRQPSNYLGVPLQHHRSHSQPPRVHFADQDSDRSTSLGSISDDEYSPRRHHHHHRHEHRHNSSHRHSSRSRPHERTYDSDYSDRDRDRDYDRSSSSRHRRHKPHKSHSYEDSHKTRDTFLGAGAGTIIGDVIFPGLGTAAGLVLGGYGGRKYAQDKLRSEESSDSGGKSRRRNHGGSRRAGDDGWDEKTRTYRKGAAVR</sequence>
<feature type="compositionally biased region" description="Polar residues" evidence="1">
    <location>
        <begin position="11"/>
        <end position="32"/>
    </location>
</feature>
<dbReference type="Proteomes" id="UP001056012">
    <property type="component" value="Chromosome 6"/>
</dbReference>
<dbReference type="OrthoDB" id="3797879at2759"/>
<feature type="compositionally biased region" description="Basic residues" evidence="1">
    <location>
        <begin position="276"/>
        <end position="285"/>
    </location>
</feature>
<evidence type="ECO:0008006" key="4">
    <source>
        <dbReference type="Google" id="ProtNLM"/>
    </source>
</evidence>
<reference evidence="2" key="1">
    <citation type="submission" date="2021-12" db="EMBL/GenBank/DDBJ databases">
        <title>Curvularia clavata genome.</title>
        <authorList>
            <person name="Cao Y."/>
        </authorList>
    </citation>
    <scope>NUCLEOTIDE SEQUENCE</scope>
    <source>
        <strain evidence="2">Yc1106</strain>
    </source>
</reference>
<organism evidence="2 3">
    <name type="scientific">Curvularia clavata</name>
    <dbReference type="NCBI Taxonomy" id="95742"/>
    <lineage>
        <taxon>Eukaryota</taxon>
        <taxon>Fungi</taxon>
        <taxon>Dikarya</taxon>
        <taxon>Ascomycota</taxon>
        <taxon>Pezizomycotina</taxon>
        <taxon>Dothideomycetes</taxon>
        <taxon>Pleosporomycetidae</taxon>
        <taxon>Pleosporales</taxon>
        <taxon>Pleosporineae</taxon>
        <taxon>Pleosporaceae</taxon>
        <taxon>Curvularia</taxon>
    </lineage>
</organism>
<evidence type="ECO:0000256" key="1">
    <source>
        <dbReference type="SAM" id="MobiDB-lite"/>
    </source>
</evidence>
<feature type="compositionally biased region" description="Pro residues" evidence="1">
    <location>
        <begin position="47"/>
        <end position="61"/>
    </location>
</feature>
<proteinExistence type="predicted"/>
<feature type="region of interest" description="Disordered" evidence="1">
    <location>
        <begin position="262"/>
        <end position="307"/>
    </location>
</feature>
<dbReference type="EMBL" id="CP089279">
    <property type="protein sequence ID" value="USP80644.1"/>
    <property type="molecule type" value="Genomic_DNA"/>
</dbReference>
<name>A0A9Q8ZFS4_CURCL</name>
<feature type="compositionally biased region" description="Polar residues" evidence="1">
    <location>
        <begin position="100"/>
        <end position="114"/>
    </location>
</feature>
<dbReference type="AlphaFoldDB" id="A0A9Q8ZFS4"/>
<evidence type="ECO:0000313" key="3">
    <source>
        <dbReference type="Proteomes" id="UP001056012"/>
    </source>
</evidence>
<protein>
    <recommendedName>
        <fullName evidence="4">PRP38-assoc multi-domain protein</fullName>
    </recommendedName>
</protein>
<accession>A0A9Q8ZFS4</accession>
<evidence type="ECO:0000313" key="2">
    <source>
        <dbReference type="EMBL" id="USP80644.1"/>
    </source>
</evidence>
<gene>
    <name evidence="2" type="ORF">yc1106_07918</name>
</gene>
<feature type="compositionally biased region" description="Basic residues" evidence="1">
    <location>
        <begin position="156"/>
        <end position="178"/>
    </location>
</feature>